<reference evidence="1" key="2">
    <citation type="submission" date="2016-06" db="EMBL/GenBank/DDBJ databases">
        <title>The genome of a short-lived fish provides insights into sex chromosome evolution and the genetic control of aging.</title>
        <authorList>
            <person name="Reichwald K."/>
            <person name="Felder M."/>
            <person name="Petzold A."/>
            <person name="Koch P."/>
            <person name="Groth M."/>
            <person name="Platzer M."/>
        </authorList>
    </citation>
    <scope>NUCLEOTIDE SEQUENCE</scope>
    <source>
        <tissue evidence="1">Brain</tissue>
    </source>
</reference>
<gene>
    <name evidence="1" type="primary">Nfu_g_1_023315</name>
</gene>
<organism evidence="1">
    <name type="scientific">Nothobranchius korthausae</name>
    <dbReference type="NCBI Taxonomy" id="1143690"/>
    <lineage>
        <taxon>Eukaryota</taxon>
        <taxon>Metazoa</taxon>
        <taxon>Chordata</taxon>
        <taxon>Craniata</taxon>
        <taxon>Vertebrata</taxon>
        <taxon>Euteleostomi</taxon>
        <taxon>Actinopterygii</taxon>
        <taxon>Neopterygii</taxon>
        <taxon>Teleostei</taxon>
        <taxon>Neoteleostei</taxon>
        <taxon>Acanthomorphata</taxon>
        <taxon>Ovalentaria</taxon>
        <taxon>Atherinomorphae</taxon>
        <taxon>Cyprinodontiformes</taxon>
        <taxon>Nothobranchiidae</taxon>
        <taxon>Nothobranchius</taxon>
    </lineage>
</organism>
<sequence length="86" mass="9910">MFIILLLMDQNHKVMSLLHAPESRDKPEGETIGQSREIVLRCEEKPRERVAACQLTMLALTRVLTSQHCTDYYCVPDNYNSIGQFI</sequence>
<proteinExistence type="predicted"/>
<protein>
    <submittedName>
        <fullName evidence="1">Uncharacterized protein</fullName>
    </submittedName>
</protein>
<name>A0A1A8GT50_9TELE</name>
<evidence type="ECO:0000313" key="1">
    <source>
        <dbReference type="EMBL" id="SBQ75106.1"/>
    </source>
</evidence>
<dbReference type="EMBL" id="HAEC01006968">
    <property type="protein sequence ID" value="SBQ75106.1"/>
    <property type="molecule type" value="Transcribed_RNA"/>
</dbReference>
<accession>A0A1A8GT50</accession>
<feature type="non-terminal residue" evidence="1">
    <location>
        <position position="86"/>
    </location>
</feature>
<dbReference type="AlphaFoldDB" id="A0A1A8GT50"/>
<reference evidence="1" key="1">
    <citation type="submission" date="2016-05" db="EMBL/GenBank/DDBJ databases">
        <authorList>
            <person name="Lavstsen T."/>
            <person name="Jespersen J.S."/>
        </authorList>
    </citation>
    <scope>NUCLEOTIDE SEQUENCE</scope>
    <source>
        <tissue evidence="1">Brain</tissue>
    </source>
</reference>